<reference evidence="1 2" key="1">
    <citation type="submission" date="2018-08" db="EMBL/GenBank/DDBJ databases">
        <title>A genome reference for cultivated species of the human gut microbiota.</title>
        <authorList>
            <person name="Zou Y."/>
            <person name="Xue W."/>
            <person name="Luo G."/>
        </authorList>
    </citation>
    <scope>NUCLEOTIDE SEQUENCE [LARGE SCALE GENOMIC DNA]</scope>
    <source>
        <strain evidence="1 2">OM06-4</strain>
    </source>
</reference>
<accession>A0A3E3DZK7</accession>
<comment type="caution">
    <text evidence="1">The sequence shown here is derived from an EMBL/GenBank/DDBJ whole genome shotgun (WGS) entry which is preliminary data.</text>
</comment>
<dbReference type="Proteomes" id="UP000261032">
    <property type="component" value="Unassembled WGS sequence"/>
</dbReference>
<dbReference type="RefSeq" id="WP_117582804.1">
    <property type="nucleotide sequence ID" value="NZ_QUSL01000105.1"/>
</dbReference>
<evidence type="ECO:0000313" key="1">
    <source>
        <dbReference type="EMBL" id="RGD74741.1"/>
    </source>
</evidence>
<organism evidence="1 2">
    <name type="scientific">Thomasclavelia ramosa</name>
    <dbReference type="NCBI Taxonomy" id="1547"/>
    <lineage>
        <taxon>Bacteria</taxon>
        <taxon>Bacillati</taxon>
        <taxon>Bacillota</taxon>
        <taxon>Erysipelotrichia</taxon>
        <taxon>Erysipelotrichales</taxon>
        <taxon>Coprobacillaceae</taxon>
        <taxon>Thomasclavelia</taxon>
    </lineage>
</organism>
<gene>
    <name evidence="1" type="ORF">DXB93_19640</name>
</gene>
<sequence>MEVSKEKIIISKKAECLYDQKIVSLTCLKKENEKYNYLISVHKKSYLKLVVRHLDEIECNYRVEYVGNYYEIYIYIPFKKEKFLSLSGVRTLIDQYSA</sequence>
<proteinExistence type="predicted"/>
<dbReference type="AlphaFoldDB" id="A0A3E3DZK7"/>
<name>A0A3E3DZK7_9FIRM</name>
<evidence type="ECO:0000313" key="2">
    <source>
        <dbReference type="Proteomes" id="UP000261032"/>
    </source>
</evidence>
<dbReference type="EMBL" id="QUSL01000105">
    <property type="protein sequence ID" value="RGD74741.1"/>
    <property type="molecule type" value="Genomic_DNA"/>
</dbReference>
<protein>
    <submittedName>
        <fullName evidence="1">Uncharacterized protein</fullName>
    </submittedName>
</protein>